<dbReference type="SMART" id="SM00829">
    <property type="entry name" value="PKS_ER"/>
    <property type="match status" value="1"/>
</dbReference>
<dbReference type="CDD" id="cd05289">
    <property type="entry name" value="MDR_like_2"/>
    <property type="match status" value="1"/>
</dbReference>
<proteinExistence type="predicted"/>
<dbReference type="SUPFAM" id="SSF51735">
    <property type="entry name" value="NAD(P)-binding Rossmann-fold domains"/>
    <property type="match status" value="1"/>
</dbReference>
<feature type="domain" description="Enoyl reductase (ER)" evidence="1">
    <location>
        <begin position="10"/>
        <end position="305"/>
    </location>
</feature>
<protein>
    <submittedName>
        <fullName evidence="2">NADP-dependent oxidoreductase</fullName>
        <ecNumber evidence="2">1.-.-.-</ecNumber>
    </submittedName>
</protein>
<dbReference type="InterPro" id="IPR011032">
    <property type="entry name" value="GroES-like_sf"/>
</dbReference>
<dbReference type="Gene3D" id="3.40.50.720">
    <property type="entry name" value="NAD(P)-binding Rossmann-like Domain"/>
    <property type="match status" value="1"/>
</dbReference>
<dbReference type="InterPro" id="IPR036291">
    <property type="entry name" value="NAD(P)-bd_dom_sf"/>
</dbReference>
<dbReference type="InterPro" id="IPR020843">
    <property type="entry name" value="ER"/>
</dbReference>
<organism evidence="2 3">
    <name type="scientific">Hydrogenophaga defluvii</name>
    <dbReference type="NCBI Taxonomy" id="249410"/>
    <lineage>
        <taxon>Bacteria</taxon>
        <taxon>Pseudomonadati</taxon>
        <taxon>Pseudomonadota</taxon>
        <taxon>Betaproteobacteria</taxon>
        <taxon>Burkholderiales</taxon>
        <taxon>Comamonadaceae</taxon>
        <taxon>Hydrogenophaga</taxon>
    </lineage>
</organism>
<dbReference type="GO" id="GO:0016491">
    <property type="term" value="F:oxidoreductase activity"/>
    <property type="evidence" value="ECO:0007669"/>
    <property type="project" value="UniProtKB-KW"/>
</dbReference>
<sequence>MRAVWYEDYGPPSVLRVGERDTPEPAAGQLRVRLLASALAQIDVKLRAGALRGHFALSLPKIPGRDGVGVVEAIGAGVFGWRVGDAVCVLAAPLDDGTSASHIVCDAARVVPRPEALTLAQSAALLQPGVSAWAAVTTAALQPGMRVLVHGGSGAVGALVLQHARALGVHTVATCRHDHLDHTLAQGADAVIAYDREDFGHLRGLDVVFDFVGGHTHARSYPLLRPGGSIVYLVAAPFEDRGAAHGVKVVRAVVSDAPEALRGVAHAAREGFYRPLVSHSVPLSEAAAAHAALENGQVQRGRIVFEH</sequence>
<dbReference type="Proteomes" id="UP001596457">
    <property type="component" value="Unassembled WGS sequence"/>
</dbReference>
<reference evidence="3" key="1">
    <citation type="journal article" date="2019" name="Int. J. Syst. Evol. Microbiol.">
        <title>The Global Catalogue of Microorganisms (GCM) 10K type strain sequencing project: providing services to taxonomists for standard genome sequencing and annotation.</title>
        <authorList>
            <consortium name="The Broad Institute Genomics Platform"/>
            <consortium name="The Broad Institute Genome Sequencing Center for Infectious Disease"/>
            <person name="Wu L."/>
            <person name="Ma J."/>
        </authorList>
    </citation>
    <scope>NUCLEOTIDE SEQUENCE [LARGE SCALE GENOMIC DNA]</scope>
    <source>
        <strain evidence="3">CCUG 53903</strain>
    </source>
</reference>
<evidence type="ECO:0000313" key="2">
    <source>
        <dbReference type="EMBL" id="MFC7458857.1"/>
    </source>
</evidence>
<dbReference type="PANTHER" id="PTHR11695">
    <property type="entry name" value="ALCOHOL DEHYDROGENASE RELATED"/>
    <property type="match status" value="1"/>
</dbReference>
<dbReference type="Pfam" id="PF08240">
    <property type="entry name" value="ADH_N"/>
    <property type="match status" value="1"/>
</dbReference>
<dbReference type="EC" id="1.-.-.-" evidence="2"/>
<dbReference type="InterPro" id="IPR013154">
    <property type="entry name" value="ADH-like_N"/>
</dbReference>
<dbReference type="SUPFAM" id="SSF50129">
    <property type="entry name" value="GroES-like"/>
    <property type="match status" value="1"/>
</dbReference>
<dbReference type="PANTHER" id="PTHR11695:SF294">
    <property type="entry name" value="RETICULON-4-INTERACTING PROTEIN 1, MITOCHONDRIAL"/>
    <property type="match status" value="1"/>
</dbReference>
<keyword evidence="2" id="KW-0560">Oxidoreductase</keyword>
<accession>A0ABW2S7E7</accession>
<evidence type="ECO:0000259" key="1">
    <source>
        <dbReference type="SMART" id="SM00829"/>
    </source>
</evidence>
<dbReference type="Gene3D" id="3.90.180.10">
    <property type="entry name" value="Medium-chain alcohol dehydrogenases, catalytic domain"/>
    <property type="match status" value="1"/>
</dbReference>
<dbReference type="InterPro" id="IPR050700">
    <property type="entry name" value="YIM1/Zinc_Alcohol_DH_Fams"/>
</dbReference>
<dbReference type="EMBL" id="JBHTBZ010000003">
    <property type="protein sequence ID" value="MFC7458857.1"/>
    <property type="molecule type" value="Genomic_DNA"/>
</dbReference>
<name>A0ABW2S7E7_9BURK</name>
<comment type="caution">
    <text evidence="2">The sequence shown here is derived from an EMBL/GenBank/DDBJ whole genome shotgun (WGS) entry which is preliminary data.</text>
</comment>
<evidence type="ECO:0000313" key="3">
    <source>
        <dbReference type="Proteomes" id="UP001596457"/>
    </source>
</evidence>
<dbReference type="Pfam" id="PF13602">
    <property type="entry name" value="ADH_zinc_N_2"/>
    <property type="match status" value="1"/>
</dbReference>
<dbReference type="RefSeq" id="WP_382197836.1">
    <property type="nucleotide sequence ID" value="NZ_JBHTBZ010000003.1"/>
</dbReference>
<gene>
    <name evidence="2" type="ORF">ACFQU0_00250</name>
</gene>
<keyword evidence="3" id="KW-1185">Reference proteome</keyword>